<dbReference type="STRING" id="525245.HMPREF0044_0532"/>
<evidence type="ECO:0000313" key="1">
    <source>
        <dbReference type="EMBL" id="EEH64243.1"/>
    </source>
</evidence>
<sequence length="160" mass="17533">MDLVVGDDLGTSVMRVEPGTVLHVNATAQSMTDGVLLRISTQVPVTSACVRCLDEFTEDVDLQLDELYFTPEAIKRMVADEGEEAVEDLQILEADEIELEPLLRDAIIADMEFSPLCSDDCEGLCETCGEPLRDLPADHAHELLDPRFSKLAALLADAEK</sequence>
<dbReference type="AlphaFoldDB" id="C0VZE2"/>
<dbReference type="EMBL" id="ACFG01000006">
    <property type="protein sequence ID" value="EEH64243.1"/>
    <property type="molecule type" value="Genomic_DNA"/>
</dbReference>
<comment type="caution">
    <text evidence="1">The sequence shown here is derived from an EMBL/GenBank/DDBJ whole genome shotgun (WGS) entry which is preliminary data.</text>
</comment>
<organism evidence="1 2">
    <name type="scientific">Gleimia coleocanis DSM 15436</name>
    <dbReference type="NCBI Taxonomy" id="525245"/>
    <lineage>
        <taxon>Bacteria</taxon>
        <taxon>Bacillati</taxon>
        <taxon>Actinomycetota</taxon>
        <taxon>Actinomycetes</taxon>
        <taxon>Actinomycetales</taxon>
        <taxon>Actinomycetaceae</taxon>
        <taxon>Gleimia</taxon>
    </lineage>
</organism>
<dbReference type="Pfam" id="PF02620">
    <property type="entry name" value="YceD"/>
    <property type="match status" value="1"/>
</dbReference>
<proteinExistence type="predicted"/>
<dbReference type="HOGENOM" id="CLU_100236_0_0_11"/>
<protein>
    <submittedName>
        <fullName evidence="1">Putative ACR, COG1399</fullName>
    </submittedName>
</protein>
<dbReference type="Proteomes" id="UP000010301">
    <property type="component" value="Unassembled WGS sequence"/>
</dbReference>
<gene>
    <name evidence="1" type="ORF">HMPREF0044_0532</name>
</gene>
<dbReference type="eggNOG" id="COG1399">
    <property type="taxonomic scope" value="Bacteria"/>
</dbReference>
<evidence type="ECO:0000313" key="2">
    <source>
        <dbReference type="Proteomes" id="UP000010301"/>
    </source>
</evidence>
<dbReference type="InterPro" id="IPR003772">
    <property type="entry name" value="YceD"/>
</dbReference>
<keyword evidence="2" id="KW-1185">Reference proteome</keyword>
<name>C0VZE2_9ACTO</name>
<reference evidence="1 2" key="1">
    <citation type="submission" date="2009-01" db="EMBL/GenBank/DDBJ databases">
        <authorList>
            <person name="Qin X."/>
            <person name="Bachman B."/>
            <person name="Battles P."/>
            <person name="Bell A."/>
            <person name="Bess C."/>
            <person name="Bickham C."/>
            <person name="Chaboub L."/>
            <person name="Chen D."/>
            <person name="Coyle M."/>
            <person name="Deiros D.R."/>
            <person name="Dinh H."/>
            <person name="Forbes L."/>
            <person name="Fowler G."/>
            <person name="Francisco L."/>
            <person name="Fu Q."/>
            <person name="Gubbala S."/>
            <person name="Hale W."/>
            <person name="Han Y."/>
            <person name="Hemphill L."/>
            <person name="Highlander S.K."/>
            <person name="Hirani K."/>
            <person name="Hogues M."/>
            <person name="Jackson L."/>
            <person name="Jakkamsetti A."/>
            <person name="Javaid M."/>
            <person name="Jiang H."/>
            <person name="Korchina V."/>
            <person name="Kovar C."/>
            <person name="Lara F."/>
            <person name="Lee S."/>
            <person name="Mata R."/>
            <person name="Mathew T."/>
            <person name="Moen C."/>
            <person name="Morales K."/>
            <person name="Munidasa M."/>
            <person name="Nazareth L."/>
            <person name="Ngo R."/>
            <person name="Nguyen L."/>
            <person name="Okwuonu G."/>
            <person name="Ongeri F."/>
            <person name="Patil S."/>
            <person name="Petrosino J."/>
            <person name="Pham C."/>
            <person name="Pham P."/>
            <person name="Pu L.-L."/>
            <person name="Puazo M."/>
            <person name="Raj R."/>
            <person name="Reid J."/>
            <person name="Rouhana J."/>
            <person name="Saada N."/>
            <person name="Shang Y."/>
            <person name="Simmons D."/>
            <person name="Thornton R."/>
            <person name="Warren J."/>
            <person name="Weissenberger G."/>
            <person name="Zhang J."/>
            <person name="Zhang L."/>
            <person name="Zhou C."/>
            <person name="Zhu D."/>
            <person name="Muzny D."/>
            <person name="Worley K."/>
            <person name="Gibbs R."/>
        </authorList>
    </citation>
    <scope>NUCLEOTIDE SEQUENCE [LARGE SCALE GENOMIC DNA]</scope>
    <source>
        <strain evidence="1 2">DSM 15436</strain>
    </source>
</reference>
<accession>C0VZE2</accession>